<sequence>MGKIKPSVGDAVAKLIKEKKKKIPDDWFDINTSKGLVNISLTHIVVNKDQPRKTFNDETIQELANSIKEQGIISPIMVRPKGRKYEIIAGERRYKAAIKAGLGEIPALIRKVSNGDARIISLIENIQREDLNDIDRASALREIKVNLGLPWTAIGKKLGVTKQRVLDLVGLLDLPEEIKEDIRSKKLTEKHGRALRKLKDNKDEMLRVSRIVKENKLSGDETLILAQKVKKNRFGSRDEIESGAFTESKKKAES</sequence>
<accession>X1M7R8</accession>
<name>X1M7R8_9ZZZZ</name>
<dbReference type="Gene3D" id="1.10.10.2830">
    <property type="match status" value="1"/>
</dbReference>
<dbReference type="SUPFAM" id="SSF110849">
    <property type="entry name" value="ParB/Sulfiredoxin"/>
    <property type="match status" value="1"/>
</dbReference>
<dbReference type="PANTHER" id="PTHR33375:SF1">
    <property type="entry name" value="CHROMOSOME-PARTITIONING PROTEIN PARB-RELATED"/>
    <property type="match status" value="1"/>
</dbReference>
<dbReference type="InterPro" id="IPR004437">
    <property type="entry name" value="ParB/RepB/Spo0J"/>
</dbReference>
<evidence type="ECO:0000256" key="4">
    <source>
        <dbReference type="SAM" id="MobiDB-lite"/>
    </source>
</evidence>
<dbReference type="CDD" id="cd16393">
    <property type="entry name" value="SPO0J_N"/>
    <property type="match status" value="1"/>
</dbReference>
<comment type="similarity">
    <text evidence="1">Belongs to the ParB family.</text>
</comment>
<dbReference type="PANTHER" id="PTHR33375">
    <property type="entry name" value="CHROMOSOME-PARTITIONING PROTEIN PARB-RELATED"/>
    <property type="match status" value="1"/>
</dbReference>
<evidence type="ECO:0000256" key="3">
    <source>
        <dbReference type="ARBA" id="ARBA00023125"/>
    </source>
</evidence>
<dbReference type="Pfam" id="PF17762">
    <property type="entry name" value="HTH_ParB"/>
    <property type="match status" value="1"/>
</dbReference>
<keyword evidence="3" id="KW-0238">DNA-binding</keyword>
<dbReference type="FunFam" id="1.10.10.2830:FF:000001">
    <property type="entry name" value="Chromosome partitioning protein ParB"/>
    <property type="match status" value="1"/>
</dbReference>
<protein>
    <recommendedName>
        <fullName evidence="5">ParB-like N-terminal domain-containing protein</fullName>
    </recommendedName>
</protein>
<dbReference type="GO" id="GO:0003677">
    <property type="term" value="F:DNA binding"/>
    <property type="evidence" value="ECO:0007669"/>
    <property type="project" value="UniProtKB-KW"/>
</dbReference>
<evidence type="ECO:0000313" key="6">
    <source>
        <dbReference type="EMBL" id="GAI10735.1"/>
    </source>
</evidence>
<feature type="region of interest" description="Disordered" evidence="4">
    <location>
        <begin position="233"/>
        <end position="254"/>
    </location>
</feature>
<evidence type="ECO:0000259" key="5">
    <source>
        <dbReference type="SMART" id="SM00470"/>
    </source>
</evidence>
<dbReference type="FunFam" id="3.90.1530.30:FF:000001">
    <property type="entry name" value="Chromosome partitioning protein ParB"/>
    <property type="match status" value="1"/>
</dbReference>
<reference evidence="6" key="1">
    <citation type="journal article" date="2014" name="Front. Microbiol.">
        <title>High frequency of phylogenetically diverse reductive dehalogenase-homologous genes in deep subseafloor sedimentary metagenomes.</title>
        <authorList>
            <person name="Kawai M."/>
            <person name="Futagami T."/>
            <person name="Toyoda A."/>
            <person name="Takaki Y."/>
            <person name="Nishi S."/>
            <person name="Hori S."/>
            <person name="Arai W."/>
            <person name="Tsubouchi T."/>
            <person name="Morono Y."/>
            <person name="Uchiyama I."/>
            <person name="Ito T."/>
            <person name="Fujiyama A."/>
            <person name="Inagaki F."/>
            <person name="Takami H."/>
        </authorList>
    </citation>
    <scope>NUCLEOTIDE SEQUENCE</scope>
    <source>
        <strain evidence="6">Expedition CK06-06</strain>
    </source>
</reference>
<dbReference type="GO" id="GO:0005694">
    <property type="term" value="C:chromosome"/>
    <property type="evidence" value="ECO:0007669"/>
    <property type="project" value="TreeGrafter"/>
</dbReference>
<dbReference type="SMART" id="SM00470">
    <property type="entry name" value="ParB"/>
    <property type="match status" value="1"/>
</dbReference>
<organism evidence="6">
    <name type="scientific">marine sediment metagenome</name>
    <dbReference type="NCBI Taxonomy" id="412755"/>
    <lineage>
        <taxon>unclassified sequences</taxon>
        <taxon>metagenomes</taxon>
        <taxon>ecological metagenomes</taxon>
    </lineage>
</organism>
<gene>
    <name evidence="6" type="ORF">S06H3_08706</name>
</gene>
<feature type="non-terminal residue" evidence="6">
    <location>
        <position position="254"/>
    </location>
</feature>
<proteinExistence type="inferred from homology"/>
<keyword evidence="2" id="KW-0159">Chromosome partition</keyword>
<dbReference type="InterPro" id="IPR003115">
    <property type="entry name" value="ParB_N"/>
</dbReference>
<comment type="caution">
    <text evidence="6">The sequence shown here is derived from an EMBL/GenBank/DDBJ whole genome shotgun (WGS) entry which is preliminary data.</text>
</comment>
<dbReference type="InterPro" id="IPR050336">
    <property type="entry name" value="Chromosome_partition/occlusion"/>
</dbReference>
<dbReference type="SUPFAM" id="SSF109709">
    <property type="entry name" value="KorB DNA-binding domain-like"/>
    <property type="match status" value="1"/>
</dbReference>
<evidence type="ECO:0000256" key="2">
    <source>
        <dbReference type="ARBA" id="ARBA00022829"/>
    </source>
</evidence>
<dbReference type="NCBIfam" id="TIGR00180">
    <property type="entry name" value="parB_part"/>
    <property type="match status" value="1"/>
</dbReference>
<dbReference type="InterPro" id="IPR041468">
    <property type="entry name" value="HTH_ParB/Spo0J"/>
</dbReference>
<dbReference type="InterPro" id="IPR036086">
    <property type="entry name" value="ParB/Sulfiredoxin_sf"/>
</dbReference>
<feature type="domain" description="ParB-like N-terminal" evidence="5">
    <location>
        <begin position="37"/>
        <end position="126"/>
    </location>
</feature>
<evidence type="ECO:0000256" key="1">
    <source>
        <dbReference type="ARBA" id="ARBA00006295"/>
    </source>
</evidence>
<dbReference type="Gene3D" id="3.90.1530.30">
    <property type="match status" value="1"/>
</dbReference>
<dbReference type="Pfam" id="PF02195">
    <property type="entry name" value="ParB_N"/>
    <property type="match status" value="1"/>
</dbReference>
<dbReference type="EMBL" id="BARV01003716">
    <property type="protein sequence ID" value="GAI10735.1"/>
    <property type="molecule type" value="Genomic_DNA"/>
</dbReference>
<dbReference type="GO" id="GO:0007059">
    <property type="term" value="P:chromosome segregation"/>
    <property type="evidence" value="ECO:0007669"/>
    <property type="project" value="UniProtKB-KW"/>
</dbReference>
<dbReference type="AlphaFoldDB" id="X1M7R8"/>